<dbReference type="SMART" id="SM00834">
    <property type="entry name" value="CxxC_CXXC_SSSS"/>
    <property type="match status" value="1"/>
</dbReference>
<dbReference type="EMBL" id="LR798257">
    <property type="protein sequence ID" value="CAB5218188.1"/>
    <property type="molecule type" value="Genomic_DNA"/>
</dbReference>
<evidence type="ECO:0000313" key="2">
    <source>
        <dbReference type="EMBL" id="CAB5218188.1"/>
    </source>
</evidence>
<accession>A0A6J7WN04</accession>
<dbReference type="InterPro" id="IPR013429">
    <property type="entry name" value="Regulatory_FmdB_Zinc_ribbon"/>
</dbReference>
<sequence>MPIYEYTCIECDESTEISRKFDDAEVIPTCRGGHRMVRSYTAPGIQFKGSGFYKTDNG</sequence>
<proteinExistence type="predicted"/>
<dbReference type="NCBIfam" id="TIGR02605">
    <property type="entry name" value="CxxC_CxxC_SSSS"/>
    <property type="match status" value="1"/>
</dbReference>
<feature type="domain" description="Putative regulatory protein FmdB zinc ribbon" evidence="1">
    <location>
        <begin position="1"/>
        <end position="41"/>
    </location>
</feature>
<protein>
    <submittedName>
        <fullName evidence="2">CxxC_CxxC_SSSS, putative regulatory protein, FmdB family</fullName>
    </submittedName>
</protein>
<name>A0A6J7WN04_9CAUD</name>
<gene>
    <name evidence="2" type="ORF">UFOVP204_70</name>
</gene>
<organism evidence="2">
    <name type="scientific">uncultured Caudovirales phage</name>
    <dbReference type="NCBI Taxonomy" id="2100421"/>
    <lineage>
        <taxon>Viruses</taxon>
        <taxon>Duplodnaviria</taxon>
        <taxon>Heunggongvirae</taxon>
        <taxon>Uroviricota</taxon>
        <taxon>Caudoviricetes</taxon>
        <taxon>Peduoviridae</taxon>
        <taxon>Maltschvirus</taxon>
        <taxon>Maltschvirus maltsch</taxon>
    </lineage>
</organism>
<evidence type="ECO:0000259" key="1">
    <source>
        <dbReference type="SMART" id="SM00834"/>
    </source>
</evidence>
<reference evidence="2" key="1">
    <citation type="submission" date="2020-05" db="EMBL/GenBank/DDBJ databases">
        <authorList>
            <person name="Chiriac C."/>
            <person name="Salcher M."/>
            <person name="Ghai R."/>
            <person name="Kavagutti S V."/>
        </authorList>
    </citation>
    <scope>NUCLEOTIDE SEQUENCE</scope>
</reference>